<dbReference type="AlphaFoldDB" id="A0A2V2N7J1"/>
<dbReference type="GO" id="GO:0005525">
    <property type="term" value="F:GTP binding"/>
    <property type="evidence" value="ECO:0007669"/>
    <property type="project" value="InterPro"/>
</dbReference>
<protein>
    <submittedName>
        <fullName evidence="2">Molybdopterin-guanine dinucleotide biosynthesis protein B</fullName>
    </submittedName>
</protein>
<reference evidence="2 3" key="1">
    <citation type="submission" date="2018-05" db="EMBL/GenBank/DDBJ databases">
        <title>Draft genome of Methanospirillum stamsii Pt1.</title>
        <authorList>
            <person name="Dueholm M.S."/>
            <person name="Nielsen P.H."/>
            <person name="Bakmann L.F."/>
            <person name="Otzen D.E."/>
        </authorList>
    </citation>
    <scope>NUCLEOTIDE SEQUENCE [LARGE SCALE GENOMIC DNA]</scope>
    <source>
        <strain evidence="2 3">Pt1</strain>
    </source>
</reference>
<comment type="caution">
    <text evidence="2">The sequence shown here is derived from an EMBL/GenBank/DDBJ whole genome shotgun (WGS) entry which is preliminary data.</text>
</comment>
<keyword evidence="3" id="KW-1185">Reference proteome</keyword>
<dbReference type="Pfam" id="PF03205">
    <property type="entry name" value="MobB"/>
    <property type="match status" value="1"/>
</dbReference>
<proteinExistence type="predicted"/>
<accession>A0A2V2N7J1</accession>
<dbReference type="GO" id="GO:0006777">
    <property type="term" value="P:Mo-molybdopterin cofactor biosynthetic process"/>
    <property type="evidence" value="ECO:0007669"/>
    <property type="project" value="InterPro"/>
</dbReference>
<dbReference type="Proteomes" id="UP000245934">
    <property type="component" value="Unassembled WGS sequence"/>
</dbReference>
<evidence type="ECO:0000313" key="2">
    <source>
        <dbReference type="EMBL" id="PWR72468.1"/>
    </source>
</evidence>
<feature type="domain" description="Molybdopterin-guanine dinucleotide biosynthesis protein B (MobB)" evidence="1">
    <location>
        <begin position="3"/>
        <end position="113"/>
    </location>
</feature>
<dbReference type="Gene3D" id="3.40.50.300">
    <property type="entry name" value="P-loop containing nucleotide triphosphate hydrolases"/>
    <property type="match status" value="1"/>
</dbReference>
<dbReference type="PANTHER" id="PTHR40072">
    <property type="entry name" value="MOLYBDOPTERIN-GUANINE DINUCLEOTIDE BIOSYNTHESIS ADAPTER PROTEIN-RELATED"/>
    <property type="match status" value="1"/>
</dbReference>
<dbReference type="InterPro" id="IPR052539">
    <property type="entry name" value="MGD_biosynthesis_adapter"/>
</dbReference>
<dbReference type="PANTHER" id="PTHR40072:SF1">
    <property type="entry name" value="MOLYBDOPTERIN-GUANINE DINUCLEOTIDE BIOSYNTHESIS ADAPTER PROTEIN"/>
    <property type="match status" value="1"/>
</dbReference>
<dbReference type="InterPro" id="IPR004435">
    <property type="entry name" value="MobB_dom"/>
</dbReference>
<dbReference type="NCBIfam" id="TIGR00176">
    <property type="entry name" value="mobB"/>
    <property type="match status" value="1"/>
</dbReference>
<dbReference type="GeneID" id="97608565"/>
<organism evidence="2 3">
    <name type="scientific">Methanospirillum stamsii</name>
    <dbReference type="NCBI Taxonomy" id="1277351"/>
    <lineage>
        <taxon>Archaea</taxon>
        <taxon>Methanobacteriati</taxon>
        <taxon>Methanobacteriota</taxon>
        <taxon>Stenosarchaea group</taxon>
        <taxon>Methanomicrobia</taxon>
        <taxon>Methanomicrobiales</taxon>
        <taxon>Methanospirillaceae</taxon>
        <taxon>Methanospirillum</taxon>
    </lineage>
</organism>
<dbReference type="RefSeq" id="WP_109941379.1">
    <property type="nucleotide sequence ID" value="NZ_CP176366.1"/>
</dbReference>
<evidence type="ECO:0000313" key="3">
    <source>
        <dbReference type="Proteomes" id="UP000245934"/>
    </source>
</evidence>
<gene>
    <name evidence="2" type="primary">mobB</name>
    <name evidence="2" type="ORF">DLD82_12080</name>
</gene>
<name>A0A2V2N7J1_9EURY</name>
<dbReference type="SUPFAM" id="SSF52540">
    <property type="entry name" value="P-loop containing nucleoside triphosphate hydrolases"/>
    <property type="match status" value="1"/>
</dbReference>
<dbReference type="OrthoDB" id="45235at2157"/>
<sequence length="236" mass="26422">MKIFHIAGWSGSGKTTFIQDLLHHLSFHGKTGTVKHICSHYSSLPEGKDTTLHYEAGANPSIGIDSEKTVAYFHDGDLENSLNLLSDAGVRYAIIEGYKKYPFTKILIGDLEVSHILKNPRALDVIPVLDRFDDWYTLTGLSRELIEECPGSFLVTWTGYTGDYKATSFLCADIEQEVLLHPDVCGIRLRVHRWGKGNMFPVYLVFAYRKGNGNILLSDIMSRLKPCICEPVSPSI</sequence>
<dbReference type="EMBL" id="QGMZ01000026">
    <property type="protein sequence ID" value="PWR72468.1"/>
    <property type="molecule type" value="Genomic_DNA"/>
</dbReference>
<dbReference type="InterPro" id="IPR027417">
    <property type="entry name" value="P-loop_NTPase"/>
</dbReference>
<evidence type="ECO:0000259" key="1">
    <source>
        <dbReference type="Pfam" id="PF03205"/>
    </source>
</evidence>